<accession>A0A830BXX5</accession>
<dbReference type="InterPro" id="IPR056715">
    <property type="entry name" value="DUF7813"/>
</dbReference>
<dbReference type="OrthoDB" id="1295726at2759"/>
<feature type="transmembrane region" description="Helical" evidence="1">
    <location>
        <begin position="335"/>
        <end position="358"/>
    </location>
</feature>
<proteinExistence type="predicted"/>
<evidence type="ECO:0000256" key="1">
    <source>
        <dbReference type="SAM" id="Phobius"/>
    </source>
</evidence>
<dbReference type="EMBL" id="BMAC01000225">
    <property type="protein sequence ID" value="GFP90792.1"/>
    <property type="molecule type" value="Genomic_DNA"/>
</dbReference>
<comment type="caution">
    <text evidence="2">The sequence shown here is derived from an EMBL/GenBank/DDBJ whole genome shotgun (WGS) entry which is preliminary data.</text>
</comment>
<name>A0A830BXX5_9LAMI</name>
<protein>
    <submittedName>
        <fullName evidence="2">Uncharacterized protein</fullName>
    </submittedName>
</protein>
<keyword evidence="1" id="KW-0472">Membrane</keyword>
<dbReference type="PANTHER" id="PTHR36353">
    <property type="entry name" value="TRANSMEMBRANE PROTEIN"/>
    <property type="match status" value="1"/>
</dbReference>
<keyword evidence="1" id="KW-0812">Transmembrane</keyword>
<feature type="transmembrane region" description="Helical" evidence="1">
    <location>
        <begin position="370"/>
        <end position="391"/>
    </location>
</feature>
<sequence>MNHRDPPPPLPNLRHNTTARILKQTTSLFFSNLLTFLFLSSLIFTFRSNVHTASHYLSSFIDHDPSLKSLFDFSAASSSSHLPQRRRHLHPQPPYRRRRSPFLHLSRVGTLDDDFFSGDADFDRSLFHPSSTKPTPNATFAILSDFDSDHSFAKAVIKPGFNDFSVEFRKNATLPEEEEVKFTKTISGDRNEALDSDLLFRGIELGHHHHQENANSLLFLASVLSAAYAYVVCTFIVTYTWATGIVFLKVVDHLVGNHRSFIRTVWDGSSIGLKKLTGSVLMKWAVRDALSQLMGIVFFGEIEDHYVLYKVFLRMKLMPFANIAPWVRGYEWDSAGFIVTWFLSDLILGFVFAVDSWVAIVESRRGGRDIVKEGCHLLVTLFGPAFEIRWLEAIVCGSFGRWLLRRVLGDLFAIGLQSLMEVYFLVGWLVFYFAARHKDDALVGRTFGRRELEGFLELIGDRYPFLKKK</sequence>
<gene>
    <name evidence="2" type="ORF">PHJA_001223100</name>
</gene>
<dbReference type="Pfam" id="PF25105">
    <property type="entry name" value="DUF7813"/>
    <property type="match status" value="1"/>
</dbReference>
<dbReference type="AlphaFoldDB" id="A0A830BXX5"/>
<feature type="transmembrane region" description="Helical" evidence="1">
    <location>
        <begin position="411"/>
        <end position="435"/>
    </location>
</feature>
<organism evidence="2 3">
    <name type="scientific">Phtheirospermum japonicum</name>
    <dbReference type="NCBI Taxonomy" id="374723"/>
    <lineage>
        <taxon>Eukaryota</taxon>
        <taxon>Viridiplantae</taxon>
        <taxon>Streptophyta</taxon>
        <taxon>Embryophyta</taxon>
        <taxon>Tracheophyta</taxon>
        <taxon>Spermatophyta</taxon>
        <taxon>Magnoliopsida</taxon>
        <taxon>eudicotyledons</taxon>
        <taxon>Gunneridae</taxon>
        <taxon>Pentapetalae</taxon>
        <taxon>asterids</taxon>
        <taxon>lamiids</taxon>
        <taxon>Lamiales</taxon>
        <taxon>Orobanchaceae</taxon>
        <taxon>Orobanchaceae incertae sedis</taxon>
        <taxon>Phtheirospermum</taxon>
    </lineage>
</organism>
<evidence type="ECO:0000313" key="3">
    <source>
        <dbReference type="Proteomes" id="UP000653305"/>
    </source>
</evidence>
<dbReference type="PANTHER" id="PTHR36353:SF1">
    <property type="entry name" value="TRANSMEMBRANE PROTEIN"/>
    <property type="match status" value="1"/>
</dbReference>
<feature type="transmembrane region" description="Helical" evidence="1">
    <location>
        <begin position="217"/>
        <end position="242"/>
    </location>
</feature>
<dbReference type="Proteomes" id="UP000653305">
    <property type="component" value="Unassembled WGS sequence"/>
</dbReference>
<keyword evidence="1" id="KW-1133">Transmembrane helix</keyword>
<evidence type="ECO:0000313" key="2">
    <source>
        <dbReference type="EMBL" id="GFP90792.1"/>
    </source>
</evidence>
<keyword evidence="3" id="KW-1185">Reference proteome</keyword>
<reference evidence="2" key="1">
    <citation type="submission" date="2020-07" db="EMBL/GenBank/DDBJ databases">
        <title>Ethylene signaling mediates host invasion by parasitic plants.</title>
        <authorList>
            <person name="Yoshida S."/>
        </authorList>
    </citation>
    <scope>NUCLEOTIDE SEQUENCE</scope>
    <source>
        <strain evidence="2">Okayama</strain>
    </source>
</reference>
<feature type="transmembrane region" description="Helical" evidence="1">
    <location>
        <begin position="28"/>
        <end position="46"/>
    </location>
</feature>